<sequence>MKRPLEESTEGDASKRRREGEEAMMEDEEDDVMKEDEADEEEDAMKEDERQVEEEFRLDEDLLFEVFKHMDARTLGTAACVSRQWHRTAMDERLWEIICNRHWANTGCSTGQLRSVVLALGGFRRLHSLYIWPFIKPPPSSSPSSSSYSSGPLSISRAPLSVAPPSASARWGKDEVHLSLSLLSIRYYEKMNPSSSQQQPHLPTGGGILQSPKR</sequence>
<reference evidence="9" key="1">
    <citation type="submission" date="2019-09" db="EMBL/GenBank/DDBJ databases">
        <authorList>
            <person name="Zhang L."/>
        </authorList>
    </citation>
    <scope>NUCLEOTIDE SEQUENCE</scope>
</reference>
<feature type="compositionally biased region" description="Polar residues" evidence="7">
    <location>
        <begin position="192"/>
        <end position="201"/>
    </location>
</feature>
<dbReference type="Pfam" id="PF12937">
    <property type="entry name" value="F-box-like"/>
    <property type="match status" value="1"/>
</dbReference>
<dbReference type="GO" id="GO:0019005">
    <property type="term" value="C:SCF ubiquitin ligase complex"/>
    <property type="evidence" value="ECO:0007669"/>
    <property type="project" value="InterPro"/>
</dbReference>
<keyword evidence="4" id="KW-0939">Gibberellin signaling pathway</keyword>
<dbReference type="OMA" id="LPMKRQF"/>
<dbReference type="GO" id="GO:0005634">
    <property type="term" value="C:nucleus"/>
    <property type="evidence" value="ECO:0007669"/>
    <property type="project" value="UniProtKB-SubCell"/>
</dbReference>
<dbReference type="PANTHER" id="PTHR47750">
    <property type="entry name" value="F-BOX PROTEIN SNE"/>
    <property type="match status" value="1"/>
</dbReference>
<feature type="domain" description="F-box" evidence="8">
    <location>
        <begin position="58"/>
        <end position="98"/>
    </location>
</feature>
<feature type="compositionally biased region" description="Acidic residues" evidence="7">
    <location>
        <begin position="22"/>
        <end position="46"/>
    </location>
</feature>
<dbReference type="InterPro" id="IPR036047">
    <property type="entry name" value="F-box-like_dom_sf"/>
</dbReference>
<dbReference type="Gene3D" id="1.20.1280.50">
    <property type="match status" value="1"/>
</dbReference>
<comment type="subcellular location">
    <subcellularLocation>
        <location evidence="1">Nucleus</location>
    </subcellularLocation>
</comment>
<evidence type="ECO:0000256" key="7">
    <source>
        <dbReference type="SAM" id="MobiDB-lite"/>
    </source>
</evidence>
<comment type="pathway">
    <text evidence="2">Protein modification; protein ubiquitination.</text>
</comment>
<dbReference type="AlphaFoldDB" id="A0A5K1GXR6"/>
<keyword evidence="5" id="KW-0539">Nucleus</keyword>
<feature type="region of interest" description="Disordered" evidence="7">
    <location>
        <begin position="1"/>
        <end position="52"/>
    </location>
</feature>
<evidence type="ECO:0000313" key="9">
    <source>
        <dbReference type="EMBL" id="VVW77672.1"/>
    </source>
</evidence>
<evidence type="ECO:0000256" key="3">
    <source>
        <dbReference type="ARBA" id="ARBA00022786"/>
    </source>
</evidence>
<feature type="compositionally biased region" description="Basic and acidic residues" evidence="7">
    <location>
        <begin position="1"/>
        <end position="21"/>
    </location>
</feature>
<dbReference type="Gramene" id="NC9G0168820.1">
    <property type="protein sequence ID" value="NC9G0168820.1:cds"/>
    <property type="gene ID" value="NC9G0168820"/>
</dbReference>
<name>A0A5K1GXR6_9MAGN</name>
<dbReference type="GO" id="GO:0009740">
    <property type="term" value="P:gibberellic acid mediated signaling pathway"/>
    <property type="evidence" value="ECO:0007669"/>
    <property type="project" value="UniProtKB-KW"/>
</dbReference>
<dbReference type="SUPFAM" id="SSF81383">
    <property type="entry name" value="F-box domain"/>
    <property type="match status" value="1"/>
</dbReference>
<evidence type="ECO:0000256" key="6">
    <source>
        <dbReference type="ARBA" id="ARBA00069742"/>
    </source>
</evidence>
<feature type="region of interest" description="Disordered" evidence="7">
    <location>
        <begin position="191"/>
        <end position="214"/>
    </location>
</feature>
<evidence type="ECO:0000256" key="5">
    <source>
        <dbReference type="ARBA" id="ARBA00023242"/>
    </source>
</evidence>
<accession>A0A5K1GXR6</accession>
<evidence type="ECO:0000256" key="2">
    <source>
        <dbReference type="ARBA" id="ARBA00004906"/>
    </source>
</evidence>
<dbReference type="PANTHER" id="PTHR47750:SF7">
    <property type="entry name" value="F-BOX PROTEIN"/>
    <property type="match status" value="1"/>
</dbReference>
<evidence type="ECO:0000256" key="1">
    <source>
        <dbReference type="ARBA" id="ARBA00004123"/>
    </source>
</evidence>
<proteinExistence type="predicted"/>
<evidence type="ECO:0000256" key="4">
    <source>
        <dbReference type="ARBA" id="ARBA00022941"/>
    </source>
</evidence>
<organism evidence="9">
    <name type="scientific">Nymphaea colorata</name>
    <name type="common">pocket water lily</name>
    <dbReference type="NCBI Taxonomy" id="210225"/>
    <lineage>
        <taxon>Eukaryota</taxon>
        <taxon>Viridiplantae</taxon>
        <taxon>Streptophyta</taxon>
        <taxon>Embryophyta</taxon>
        <taxon>Tracheophyta</taxon>
        <taxon>Spermatophyta</taxon>
        <taxon>Magnoliopsida</taxon>
        <taxon>Nymphaeales</taxon>
        <taxon>Nymphaeaceae</taxon>
        <taxon>Nymphaea</taxon>
    </lineage>
</organism>
<dbReference type="GO" id="GO:0009937">
    <property type="term" value="P:regulation of gibberellic acid mediated signaling pathway"/>
    <property type="evidence" value="ECO:0007669"/>
    <property type="project" value="InterPro"/>
</dbReference>
<gene>
    <name evidence="9" type="ORF">NYM_LOCUS27169</name>
</gene>
<dbReference type="FunFam" id="1.20.1280.50:FF:000067">
    <property type="entry name" value="F-box protein GID2"/>
    <property type="match status" value="1"/>
</dbReference>
<dbReference type="InterPro" id="IPR001810">
    <property type="entry name" value="F-box_dom"/>
</dbReference>
<dbReference type="OrthoDB" id="1896968at2759"/>
<protein>
    <recommendedName>
        <fullName evidence="6">F-box protein GID2</fullName>
    </recommendedName>
</protein>
<evidence type="ECO:0000259" key="8">
    <source>
        <dbReference type="SMART" id="SM00256"/>
    </source>
</evidence>
<keyword evidence="3" id="KW-0833">Ubl conjugation pathway</keyword>
<dbReference type="SMART" id="SM00256">
    <property type="entry name" value="FBOX"/>
    <property type="match status" value="1"/>
</dbReference>
<dbReference type="CDD" id="cd22151">
    <property type="entry name" value="F-box_AtGID2-like"/>
    <property type="match status" value="1"/>
</dbReference>
<dbReference type="EMBL" id="LR721787">
    <property type="protein sequence ID" value="VVW77672.1"/>
    <property type="molecule type" value="Genomic_DNA"/>
</dbReference>
<dbReference type="InterPro" id="IPR044184">
    <property type="entry name" value="SNE/GID2"/>
</dbReference>